<dbReference type="SUPFAM" id="SSF52972">
    <property type="entry name" value="ITPase-like"/>
    <property type="match status" value="1"/>
</dbReference>
<dbReference type="GO" id="GO:0005737">
    <property type="term" value="C:cytoplasm"/>
    <property type="evidence" value="ECO:0007669"/>
    <property type="project" value="TreeGrafter"/>
</dbReference>
<dbReference type="PANTHER" id="PTHR11067">
    <property type="entry name" value="INOSINE TRIPHOSPHATE PYROPHOSPHATASE/HAM1 PROTEIN"/>
    <property type="match status" value="1"/>
</dbReference>
<reference evidence="3 4" key="1">
    <citation type="journal article" date="2016" name="Nat. Commun.">
        <title>Thousands of microbial genomes shed light on interconnected biogeochemical processes in an aquifer system.</title>
        <authorList>
            <person name="Anantharaman K."/>
            <person name="Brown C.T."/>
            <person name="Hug L.A."/>
            <person name="Sharon I."/>
            <person name="Castelle C.J."/>
            <person name="Probst A.J."/>
            <person name="Thomas B.C."/>
            <person name="Singh A."/>
            <person name="Wilkins M.J."/>
            <person name="Karaoz U."/>
            <person name="Brodie E.L."/>
            <person name="Williams K.H."/>
            <person name="Hubbard S.S."/>
            <person name="Banfield J.F."/>
        </authorList>
    </citation>
    <scope>NUCLEOTIDE SEQUENCE [LARGE SCALE GENOMIC DNA]</scope>
</reference>
<dbReference type="PANTHER" id="PTHR11067:SF9">
    <property type="entry name" value="INOSINE TRIPHOSPHATE PYROPHOSPHATASE"/>
    <property type="match status" value="1"/>
</dbReference>
<name>A0A1F5KHZ4_9BACT</name>
<evidence type="ECO:0000313" key="3">
    <source>
        <dbReference type="EMBL" id="OGE40567.1"/>
    </source>
</evidence>
<dbReference type="AlphaFoldDB" id="A0A1F5KHZ4"/>
<evidence type="ECO:0000256" key="1">
    <source>
        <dbReference type="ARBA" id="ARBA00008023"/>
    </source>
</evidence>
<evidence type="ECO:0008006" key="5">
    <source>
        <dbReference type="Google" id="ProtNLM"/>
    </source>
</evidence>
<evidence type="ECO:0000256" key="2">
    <source>
        <dbReference type="ARBA" id="ARBA00022801"/>
    </source>
</evidence>
<sequence>MEVYLITGNKNKVAEFERVLGGKVNHVALDLDELQGMDGDVISEHKVKQAYAQIKKPVIVVDQKLEIACLNGFPGPLIKWFWETIGLEKICRIVDCFDDRSVIARNTLTYYNGQELKHFYAEAKGQVDDHPKGHTGFGWDPIFIPEGETKTYAELGVKNPHYHETYTVVIEEFKKFLETKDYSLLVDD</sequence>
<proteinExistence type="inferred from homology"/>
<keyword evidence="2" id="KW-0378">Hydrolase</keyword>
<protein>
    <recommendedName>
        <fullName evidence="5">Non-canonical purine NTP pyrophosphatase</fullName>
    </recommendedName>
</protein>
<comment type="similarity">
    <text evidence="1">Belongs to the HAM1 NTPase family.</text>
</comment>
<comment type="caution">
    <text evidence="3">The sequence shown here is derived from an EMBL/GenBank/DDBJ whole genome shotgun (WGS) entry which is preliminary data.</text>
</comment>
<dbReference type="EMBL" id="MFDD01000008">
    <property type="protein sequence ID" value="OGE40567.1"/>
    <property type="molecule type" value="Genomic_DNA"/>
</dbReference>
<evidence type="ECO:0000313" key="4">
    <source>
        <dbReference type="Proteomes" id="UP000177328"/>
    </source>
</evidence>
<gene>
    <name evidence="3" type="ORF">A3D25_00415</name>
</gene>
<dbReference type="CDD" id="cd00515">
    <property type="entry name" value="HAM1"/>
    <property type="match status" value="1"/>
</dbReference>
<dbReference type="GO" id="GO:0009143">
    <property type="term" value="P:nucleoside triphosphate catabolic process"/>
    <property type="evidence" value="ECO:0007669"/>
    <property type="project" value="InterPro"/>
</dbReference>
<accession>A0A1F5KHZ4</accession>
<dbReference type="Proteomes" id="UP000177328">
    <property type="component" value="Unassembled WGS sequence"/>
</dbReference>
<dbReference type="GO" id="GO:0047429">
    <property type="term" value="F:nucleoside triphosphate diphosphatase activity"/>
    <property type="evidence" value="ECO:0007669"/>
    <property type="project" value="InterPro"/>
</dbReference>
<dbReference type="Pfam" id="PF01725">
    <property type="entry name" value="Ham1p_like"/>
    <property type="match status" value="1"/>
</dbReference>
<dbReference type="Gene3D" id="3.90.950.10">
    <property type="match status" value="1"/>
</dbReference>
<organism evidence="3 4">
    <name type="scientific">Candidatus Daviesbacteria bacterium RIFCSPHIGHO2_02_FULL_43_12</name>
    <dbReference type="NCBI Taxonomy" id="1797776"/>
    <lineage>
        <taxon>Bacteria</taxon>
        <taxon>Candidatus Daviesiibacteriota</taxon>
    </lineage>
</organism>
<dbReference type="InterPro" id="IPR002637">
    <property type="entry name" value="RdgB/HAM1"/>
</dbReference>
<dbReference type="InterPro" id="IPR029001">
    <property type="entry name" value="ITPase-like_fam"/>
</dbReference>